<proteinExistence type="predicted"/>
<organism evidence="1 2">
    <name type="scientific">Pigmentiphaga kullae</name>
    <dbReference type="NCBI Taxonomy" id="151784"/>
    <lineage>
        <taxon>Bacteria</taxon>
        <taxon>Pseudomonadati</taxon>
        <taxon>Pseudomonadota</taxon>
        <taxon>Betaproteobacteria</taxon>
        <taxon>Burkholderiales</taxon>
        <taxon>Alcaligenaceae</taxon>
        <taxon>Pigmentiphaga</taxon>
    </lineage>
</organism>
<accession>A0A4Q7N8G8</accession>
<dbReference type="Gene3D" id="3.30.70.1240">
    <property type="entry name" value="DOPA-like domains"/>
    <property type="match status" value="1"/>
</dbReference>
<keyword evidence="1" id="KW-0223">Dioxygenase</keyword>
<name>A0A4Q7N8G8_9BURK</name>
<keyword evidence="2" id="KW-1185">Reference proteome</keyword>
<dbReference type="OrthoDB" id="572228at2"/>
<reference evidence="1 2" key="1">
    <citation type="submission" date="2019-02" db="EMBL/GenBank/DDBJ databases">
        <title>Genomic Encyclopedia of Type Strains, Phase IV (KMG-IV): sequencing the most valuable type-strain genomes for metagenomic binning, comparative biology and taxonomic classification.</title>
        <authorList>
            <person name="Goeker M."/>
        </authorList>
    </citation>
    <scope>NUCLEOTIDE SEQUENCE [LARGE SCALE GENOMIC DNA]</scope>
    <source>
        <strain evidence="1 2">K24</strain>
    </source>
</reference>
<evidence type="ECO:0000313" key="1">
    <source>
        <dbReference type="EMBL" id="RZS78151.1"/>
    </source>
</evidence>
<dbReference type="PANTHER" id="PTHR36423">
    <property type="entry name" value="AFR070WP"/>
    <property type="match status" value="1"/>
</dbReference>
<protein>
    <submittedName>
        <fullName evidence="1">DOPA 4,5-dioxygenase</fullName>
    </submittedName>
</protein>
<comment type="caution">
    <text evidence="1">The sequence shown here is derived from an EMBL/GenBank/DDBJ whole genome shotgun (WGS) entry which is preliminary data.</text>
</comment>
<keyword evidence="1" id="KW-0560">Oxidoreductase</keyword>
<gene>
    <name evidence="1" type="ORF">EV675_4792</name>
</gene>
<dbReference type="AlphaFoldDB" id="A0A4Q7N8G8"/>
<dbReference type="InterPro" id="IPR023389">
    <property type="entry name" value="DOPA-like_sf"/>
</dbReference>
<dbReference type="SUPFAM" id="SSF143410">
    <property type="entry name" value="DOPA-like"/>
    <property type="match status" value="1"/>
</dbReference>
<dbReference type="Proteomes" id="UP000292445">
    <property type="component" value="Unassembled WGS sequence"/>
</dbReference>
<dbReference type="InterPro" id="IPR014980">
    <property type="entry name" value="DOPA_dioxygen"/>
</dbReference>
<dbReference type="EMBL" id="SGXC01000003">
    <property type="protein sequence ID" value="RZS78151.1"/>
    <property type="molecule type" value="Genomic_DNA"/>
</dbReference>
<dbReference type="PANTHER" id="PTHR36423:SF2">
    <property type="entry name" value="AFR070WP"/>
    <property type="match status" value="1"/>
</dbReference>
<dbReference type="Pfam" id="PF08883">
    <property type="entry name" value="DOPA_dioxygen"/>
    <property type="match status" value="1"/>
</dbReference>
<sequence>MQADSYDTGIIRAFHAHVYYDPAATRDVAAIVREEAVARFPLRAGRWHDVPVGPHTQAMYQLLFDPGVFATLVPWLMLNRRGLDVLVHPDTGLPRRDHLVHGFWLGKALPLKAERLPERDE</sequence>
<dbReference type="RefSeq" id="WP_130360701.1">
    <property type="nucleotide sequence ID" value="NZ_SGXC01000003.1"/>
</dbReference>
<dbReference type="GO" id="GO:0051213">
    <property type="term" value="F:dioxygenase activity"/>
    <property type="evidence" value="ECO:0007669"/>
    <property type="project" value="UniProtKB-KW"/>
</dbReference>
<dbReference type="PIRSF" id="PIRSF028139">
    <property type="entry name" value="DOPA-diox_rel_Mll2280"/>
    <property type="match status" value="1"/>
</dbReference>
<evidence type="ECO:0000313" key="2">
    <source>
        <dbReference type="Proteomes" id="UP000292445"/>
    </source>
</evidence>